<accession>A0A3M7QE49</accession>
<evidence type="ECO:0000256" key="1">
    <source>
        <dbReference type="SAM" id="MobiDB-lite"/>
    </source>
</evidence>
<dbReference type="Proteomes" id="UP000276133">
    <property type="component" value="Unassembled WGS sequence"/>
</dbReference>
<dbReference type="PANTHER" id="PTHR12957">
    <property type="entry name" value="DEAD/H BOX POLYPEPTIDE 26/DICE1-RELATED"/>
    <property type="match status" value="1"/>
</dbReference>
<dbReference type="Pfam" id="PF13519">
    <property type="entry name" value="VWA_2"/>
    <property type="match status" value="1"/>
</dbReference>
<dbReference type="InterPro" id="IPR036465">
    <property type="entry name" value="vWFA_dom_sf"/>
</dbReference>
<sequence length="852" mass="97321">MPVILFIIDNSASMNQSTYLGTSYLDLAKGAIENFIKIRSRDQMNSRNDRYMLLTLDEPPSNIKVGWKENMAIFTNELKNLRAVGLTNINPVLKQAFDLLNINRLSSGMDTFGMGRCPFYLEPSLIILITDGSCLMNSSSTYDELNLPLTNSPLGSELIVEPFRWDQRFFLISLNMCSVPNQESNQNTFIPYATYSPINSMCEVTGGRSYSIFTQRMLNQCLESLVSKIQAGVVVNLEKFGNDPPSLKQEDVNTQLASDRLWEKCRKMIFIPKNPQSKGYIIGHWPIPEDYWLSLNSINLPKRTAHPIIKFKCEPSDPIVIDEIPFDRYELEPSPLTQFILERRTANVAWQCFVPNSGPKPNDLGQPFGYLKASSNLMSVNLFVMPYNYPVLHQLITELFQSLKLKPTKSWMDKFEFYLKHIPPYYYAPLRRVFSKKGLQHLVSESLENCLSIQVQSYLKKIKTQAKIAFDQVCAHPQIHIDSLILLSNNPNSTLHKRQQLESYQDSKDFTNWLQTHLEPAKAENIRLQFNDFNNFILHAKERRKQKPILFKDPAEILRDKIVDTLYKMRANFLNKFKPSDEDTMHSIPIQDMGNYHEYLRNQAPPLREIENQMVRQHMFGNPFKLVSKDQKNMFGADEIDEVFEESAENSGQKMPQSIKRSAIGGPASKRRGGLKGPLSKRINYLKNLYTSTSSASSTISDTDVEYLDEAMSTTSSQVNESVSEFEKVPEGVDVANMNDFSDIGVLDSEIQVLEEDKSGVQTQVRPLSAVSMVSSSSQSNEIDVNIISSSGLCDNYLEQCYIQIKILCIEQIKKPGKDHSRLFQLIHESQLTFRMKLFLIKELAFEASPNV</sequence>
<dbReference type="InterPro" id="IPR051113">
    <property type="entry name" value="Integrator_subunit6"/>
</dbReference>
<feature type="region of interest" description="Disordered" evidence="1">
    <location>
        <begin position="648"/>
        <end position="677"/>
    </location>
</feature>
<dbReference type="Pfam" id="PF25462">
    <property type="entry name" value="Beta-barrel_INTS6"/>
    <property type="match status" value="1"/>
</dbReference>
<proteinExistence type="predicted"/>
<dbReference type="EMBL" id="REGN01006509">
    <property type="protein sequence ID" value="RNA09228.1"/>
    <property type="molecule type" value="Genomic_DNA"/>
</dbReference>
<dbReference type="InterPro" id="IPR057413">
    <property type="entry name" value="Beta-barrel_INTS6"/>
</dbReference>
<dbReference type="SUPFAM" id="SSF53300">
    <property type="entry name" value="vWA-like"/>
    <property type="match status" value="1"/>
</dbReference>
<dbReference type="STRING" id="10195.A0A3M7QE49"/>
<dbReference type="OrthoDB" id="9449012at2759"/>
<reference evidence="3 4" key="1">
    <citation type="journal article" date="2018" name="Sci. Rep.">
        <title>Genomic signatures of local adaptation to the degree of environmental predictability in rotifers.</title>
        <authorList>
            <person name="Franch-Gras L."/>
            <person name="Hahn C."/>
            <person name="Garcia-Roger E.M."/>
            <person name="Carmona M.J."/>
            <person name="Serra M."/>
            <person name="Gomez A."/>
        </authorList>
    </citation>
    <scope>NUCLEOTIDE SEQUENCE [LARGE SCALE GENOMIC DNA]</scope>
    <source>
        <strain evidence="3">HYR1</strain>
    </source>
</reference>
<evidence type="ECO:0000313" key="4">
    <source>
        <dbReference type="Proteomes" id="UP000276133"/>
    </source>
</evidence>
<feature type="domain" description="VWFA" evidence="2">
    <location>
        <begin position="3"/>
        <end position="229"/>
    </location>
</feature>
<dbReference type="AlphaFoldDB" id="A0A3M7QE49"/>
<feature type="compositionally biased region" description="Polar residues" evidence="1">
    <location>
        <begin position="649"/>
        <end position="660"/>
    </location>
</feature>
<dbReference type="FunFam" id="3.40.50.410:FF:000010">
    <property type="entry name" value="Integrator complex subunit 6 like"/>
    <property type="match status" value="1"/>
</dbReference>
<protein>
    <submittedName>
        <fullName evidence="3">Integrator complex subunit 6-like</fullName>
    </submittedName>
</protein>
<evidence type="ECO:0000259" key="2">
    <source>
        <dbReference type="PROSITE" id="PS50234"/>
    </source>
</evidence>
<keyword evidence="4" id="KW-1185">Reference proteome</keyword>
<gene>
    <name evidence="3" type="ORF">BpHYR1_020735</name>
</gene>
<dbReference type="PROSITE" id="PS50234">
    <property type="entry name" value="VWFA"/>
    <property type="match status" value="1"/>
</dbReference>
<dbReference type="InterPro" id="IPR002035">
    <property type="entry name" value="VWF_A"/>
</dbReference>
<dbReference type="Gene3D" id="3.40.50.410">
    <property type="entry name" value="von Willebrand factor, type A domain"/>
    <property type="match status" value="1"/>
</dbReference>
<dbReference type="GO" id="GO:0034472">
    <property type="term" value="P:snRNA 3'-end processing"/>
    <property type="evidence" value="ECO:0007669"/>
    <property type="project" value="TreeGrafter"/>
</dbReference>
<name>A0A3M7QE49_BRAPC</name>
<comment type="caution">
    <text evidence="3">The sequence shown here is derived from an EMBL/GenBank/DDBJ whole genome shotgun (WGS) entry which is preliminary data.</text>
</comment>
<evidence type="ECO:0000313" key="3">
    <source>
        <dbReference type="EMBL" id="RNA09228.1"/>
    </source>
</evidence>
<dbReference type="PANTHER" id="PTHR12957:SF2">
    <property type="entry name" value="INTEGRATOR COMPLEX SUBUNIT 6"/>
    <property type="match status" value="1"/>
</dbReference>
<dbReference type="GO" id="GO:0032039">
    <property type="term" value="C:integrator complex"/>
    <property type="evidence" value="ECO:0007669"/>
    <property type="project" value="TreeGrafter"/>
</dbReference>
<organism evidence="3 4">
    <name type="scientific">Brachionus plicatilis</name>
    <name type="common">Marine rotifer</name>
    <name type="synonym">Brachionus muelleri</name>
    <dbReference type="NCBI Taxonomy" id="10195"/>
    <lineage>
        <taxon>Eukaryota</taxon>
        <taxon>Metazoa</taxon>
        <taxon>Spiralia</taxon>
        <taxon>Gnathifera</taxon>
        <taxon>Rotifera</taxon>
        <taxon>Eurotatoria</taxon>
        <taxon>Monogononta</taxon>
        <taxon>Pseudotrocha</taxon>
        <taxon>Ploima</taxon>
        <taxon>Brachionidae</taxon>
        <taxon>Brachionus</taxon>
    </lineage>
</organism>